<dbReference type="EMBL" id="JAQPYX010000051">
    <property type="protein sequence ID" value="MDC7149052.1"/>
    <property type="molecule type" value="Genomic_DNA"/>
</dbReference>
<name>A0AAW6I1I3_9BACT</name>
<evidence type="ECO:0000313" key="2">
    <source>
        <dbReference type="EMBL" id="MDC7149052.1"/>
    </source>
</evidence>
<dbReference type="Proteomes" id="UP001213646">
    <property type="component" value="Unassembled WGS sequence"/>
</dbReference>
<evidence type="ECO:0000313" key="3">
    <source>
        <dbReference type="Proteomes" id="UP001213646"/>
    </source>
</evidence>
<dbReference type="GeneID" id="93409940"/>
<dbReference type="PROSITE" id="PS51257">
    <property type="entry name" value="PROKAR_LIPOPROTEIN"/>
    <property type="match status" value="1"/>
</dbReference>
<reference evidence="2" key="1">
    <citation type="submission" date="2023-01" db="EMBL/GenBank/DDBJ databases">
        <title>Exploring GABA producing Bacteroides strains toward improving mental health.</title>
        <authorList>
            <person name="Yousuf B."/>
            <person name="Bouhlel N.E."/>
            <person name="Mottawea W."/>
            <person name="Hammami R."/>
        </authorList>
    </citation>
    <scope>NUCLEOTIDE SEQUENCE</scope>
    <source>
        <strain evidence="2">UO.H1047</strain>
    </source>
</reference>
<protein>
    <recommendedName>
        <fullName evidence="4">Entericidin</fullName>
    </recommendedName>
</protein>
<dbReference type="RefSeq" id="WP_259033984.1">
    <property type="nucleotide sequence ID" value="NZ_CAJLBM010000074.1"/>
</dbReference>
<evidence type="ECO:0008006" key="4">
    <source>
        <dbReference type="Google" id="ProtNLM"/>
    </source>
</evidence>
<gene>
    <name evidence="2" type="ORF">PQG89_06340</name>
</gene>
<evidence type="ECO:0000256" key="1">
    <source>
        <dbReference type="SAM" id="SignalP"/>
    </source>
</evidence>
<keyword evidence="1" id="KW-0732">Signal</keyword>
<accession>A0AAW6I1I3</accession>
<comment type="caution">
    <text evidence="2">The sequence shown here is derived from an EMBL/GenBank/DDBJ whole genome shotgun (WGS) entry which is preliminary data.</text>
</comment>
<sequence>MKRSYSFILVFTLMAGLLCSCHTNKVFGDGNVGSGSITKVD</sequence>
<proteinExistence type="predicted"/>
<feature type="chain" id="PRO_5043745170" description="Entericidin" evidence="1">
    <location>
        <begin position="21"/>
        <end position="41"/>
    </location>
</feature>
<feature type="signal peptide" evidence="1">
    <location>
        <begin position="1"/>
        <end position="20"/>
    </location>
</feature>
<dbReference type="AlphaFoldDB" id="A0AAW6I1I3"/>
<organism evidence="2 3">
    <name type="scientific">Parabacteroides johnsonii</name>
    <dbReference type="NCBI Taxonomy" id="387661"/>
    <lineage>
        <taxon>Bacteria</taxon>
        <taxon>Pseudomonadati</taxon>
        <taxon>Bacteroidota</taxon>
        <taxon>Bacteroidia</taxon>
        <taxon>Bacteroidales</taxon>
        <taxon>Tannerellaceae</taxon>
        <taxon>Parabacteroides</taxon>
    </lineage>
</organism>